<keyword evidence="4" id="KW-1185">Reference proteome</keyword>
<gene>
    <name evidence="3" type="ORF">WA1_01975</name>
</gene>
<feature type="compositionally biased region" description="Polar residues" evidence="1">
    <location>
        <begin position="78"/>
        <end position="90"/>
    </location>
</feature>
<dbReference type="CDD" id="cd00081">
    <property type="entry name" value="Hint"/>
    <property type="match status" value="1"/>
</dbReference>
<dbReference type="AlphaFoldDB" id="A0A139XGZ4"/>
<dbReference type="InterPro" id="IPR036844">
    <property type="entry name" value="Hint_dom_sf"/>
</dbReference>
<dbReference type="Gene3D" id="2.170.16.10">
    <property type="entry name" value="Hedgehog/Intein (Hint) domain"/>
    <property type="match status" value="1"/>
</dbReference>
<evidence type="ECO:0000256" key="1">
    <source>
        <dbReference type="SAM" id="MobiDB-lite"/>
    </source>
</evidence>
<evidence type="ECO:0000313" key="3">
    <source>
        <dbReference type="EMBL" id="KYC43939.1"/>
    </source>
</evidence>
<reference evidence="3 4" key="1">
    <citation type="journal article" date="2013" name="Genome Biol. Evol.">
        <title>Genomes of Stigonematalean cyanobacteria (subsection V) and the evolution of oxygenic photosynthesis from prokaryotes to plastids.</title>
        <authorList>
            <person name="Dagan T."/>
            <person name="Roettger M."/>
            <person name="Stucken K."/>
            <person name="Landan G."/>
            <person name="Koch R."/>
            <person name="Major P."/>
            <person name="Gould S.B."/>
            <person name="Goremykin V.V."/>
            <person name="Rippka R."/>
            <person name="Tandeau de Marsac N."/>
            <person name="Gugger M."/>
            <person name="Lockhart P.J."/>
            <person name="Allen J.F."/>
            <person name="Brune I."/>
            <person name="Maus I."/>
            <person name="Puhler A."/>
            <person name="Martin W.F."/>
        </authorList>
    </citation>
    <scope>NUCLEOTIDE SEQUENCE [LARGE SCALE GENOMIC DNA]</scope>
    <source>
        <strain evidence="3 4">PCC 7110</strain>
    </source>
</reference>
<dbReference type="RefSeq" id="WP_017741217.1">
    <property type="nucleotide sequence ID" value="NZ_KQ976354.1"/>
</dbReference>
<comment type="caution">
    <text evidence="3">The sequence shown here is derived from an EMBL/GenBank/DDBJ whole genome shotgun (WGS) entry which is preliminary data.</text>
</comment>
<dbReference type="SUPFAM" id="SSF82771">
    <property type="entry name" value="GIY-YIG endonuclease"/>
    <property type="match status" value="1"/>
</dbReference>
<dbReference type="InterPro" id="IPR000305">
    <property type="entry name" value="GIY-YIG_endonuc"/>
</dbReference>
<accession>A0A139XGZ4</accession>
<evidence type="ECO:0000313" key="4">
    <source>
        <dbReference type="Proteomes" id="UP000076925"/>
    </source>
</evidence>
<dbReference type="OrthoDB" id="2666939at2"/>
<dbReference type="EMBL" id="ANNX02000012">
    <property type="protein sequence ID" value="KYC43939.1"/>
    <property type="molecule type" value="Genomic_DNA"/>
</dbReference>
<dbReference type="PROSITE" id="PS50164">
    <property type="entry name" value="GIY_YIG"/>
    <property type="match status" value="1"/>
</dbReference>
<dbReference type="Proteomes" id="UP000076925">
    <property type="component" value="Unassembled WGS sequence"/>
</dbReference>
<organism evidence="3 4">
    <name type="scientific">Scytonema hofmannii PCC 7110</name>
    <dbReference type="NCBI Taxonomy" id="128403"/>
    <lineage>
        <taxon>Bacteria</taxon>
        <taxon>Bacillati</taxon>
        <taxon>Cyanobacteriota</taxon>
        <taxon>Cyanophyceae</taxon>
        <taxon>Nostocales</taxon>
        <taxon>Scytonemataceae</taxon>
        <taxon>Scytonema</taxon>
    </lineage>
</organism>
<feature type="domain" description="GIY-YIG" evidence="2">
    <location>
        <begin position="296"/>
        <end position="380"/>
    </location>
</feature>
<dbReference type="Pfam" id="PF07591">
    <property type="entry name" value="PT-HINT"/>
    <property type="match status" value="1"/>
</dbReference>
<feature type="region of interest" description="Disordered" evidence="1">
    <location>
        <begin position="1"/>
        <end position="34"/>
    </location>
</feature>
<proteinExistence type="predicted"/>
<evidence type="ECO:0000259" key="2">
    <source>
        <dbReference type="PROSITE" id="PS50164"/>
    </source>
</evidence>
<feature type="compositionally biased region" description="Polar residues" evidence="1">
    <location>
        <begin position="1"/>
        <end position="19"/>
    </location>
</feature>
<sequence length="396" mass="45281">MASDNTNHNAQLGGNNTPAQRKREIPEGELPIEEGIRQGIRAREDIFQKAQENPDLWYFDPLASRYKKRPEPKPDFSLEQQATSVNATRTSRTREIPKGGLPVEEGMRQGIRAREDIFQKAQENPDLWYFDPLTSRYKKRPEPKPNFSVGGEQRAIPCFPKGTLVATTDGLVPIEFLTISITVPAFDEFRQAMLNKPITMLLQNKTVRLVNVTTDRATICSTMRHRFWVENKKKWVAAQFLKPGMLLRTVTGGVSKIKTIAVQDVSEQNTYNLTVADCHTYFVGKESVLVHNGDTRNGKVYIGRDCQGNIIYVGQTKQDILDREKNHRANAIKKPEIYGYKKDMKLEVIIDGLTDDEMHYHERRVFEQLTAQGIKLKYEQKPMGHAGINELIEKYC</sequence>
<dbReference type="InterPro" id="IPR035901">
    <property type="entry name" value="GIY-YIG_endonuc_sf"/>
</dbReference>
<protein>
    <recommendedName>
        <fullName evidence="2">GIY-YIG domain-containing protein</fullName>
    </recommendedName>
</protein>
<dbReference type="STRING" id="128403.WA1_01975"/>
<feature type="region of interest" description="Disordered" evidence="1">
    <location>
        <begin position="68"/>
        <end position="103"/>
    </location>
</feature>
<dbReference type="SUPFAM" id="SSF51294">
    <property type="entry name" value="Hedgehog/intein (Hint) domain"/>
    <property type="match status" value="1"/>
</dbReference>
<name>A0A139XGZ4_9CYAN</name>